<evidence type="ECO:0000313" key="14">
    <source>
        <dbReference type="Ensembl" id="ENSCPRP00005002433.1"/>
    </source>
</evidence>
<dbReference type="OrthoDB" id="5949851at2759"/>
<comment type="similarity">
    <text evidence="2 10">Belongs to the TGF-beta family.</text>
</comment>
<dbReference type="GeneID" id="109317300"/>
<dbReference type="PANTHER" id="PTHR11848:SF159">
    <property type="entry name" value="NODAL HOMOLOG"/>
    <property type="match status" value="1"/>
</dbReference>
<evidence type="ECO:0000256" key="9">
    <source>
        <dbReference type="ARBA" id="ARBA00023180"/>
    </source>
</evidence>
<keyword evidence="5" id="KW-0165">Cleavage on pair of basic residues</keyword>
<feature type="signal peptide" evidence="12">
    <location>
        <begin position="1"/>
        <end position="19"/>
    </location>
</feature>
<sequence>MPLRLYLAVLLLLLPPLRAASPGAGYMLQLYRSLARGGPGPEAAALRLSDAVLSLAAKGSLRAGDRWAFSFDMSPISGGQEVKLAELRVRLPPASPARNVTVDIYHRRERPCQRNRTCVDRLFLGTFAGSLAFSQASWKVFDITGMLQAWLHQGTAPSSREHPEPAGIPRQGWEERHGGAPEALGALNVSGSQHAELTLAQGMTDRVLLVVFSKDRPSAEPSHVPTLIRAVETSKHVMSDSTSRHLGSRRHRRTRKEKQRIKMSGMPALRLGEEGRSLCRRVDMMVDFAQTDWGLWIVHPKKYNAYRCEGECPAPVDATFKPTNHAYMQSLLKAHHPHRVPCPACAPIKMSPLSMLYYEKGEVIIRHHEDMIIEECGCS</sequence>
<evidence type="ECO:0000313" key="15">
    <source>
        <dbReference type="Proteomes" id="UP000594220"/>
    </source>
</evidence>
<evidence type="ECO:0000256" key="11">
    <source>
        <dbReference type="SAM" id="MobiDB-lite"/>
    </source>
</evidence>
<feature type="chain" id="PRO_5029734647" evidence="12">
    <location>
        <begin position="20"/>
        <end position="379"/>
    </location>
</feature>
<evidence type="ECO:0000256" key="8">
    <source>
        <dbReference type="ARBA" id="ARBA00023157"/>
    </source>
</evidence>
<evidence type="ECO:0000259" key="13">
    <source>
        <dbReference type="PROSITE" id="PS51362"/>
    </source>
</evidence>
<evidence type="ECO:0000256" key="4">
    <source>
        <dbReference type="ARBA" id="ARBA00022525"/>
    </source>
</evidence>
<evidence type="ECO:0000256" key="7">
    <source>
        <dbReference type="ARBA" id="ARBA00023030"/>
    </source>
</evidence>
<dbReference type="GeneTree" id="ENSGT00940000163919"/>
<organism evidence="14 15">
    <name type="scientific">Crocodylus porosus</name>
    <name type="common">Saltwater crocodile</name>
    <name type="synonym">Estuarine crocodile</name>
    <dbReference type="NCBI Taxonomy" id="8502"/>
    <lineage>
        <taxon>Eukaryota</taxon>
        <taxon>Metazoa</taxon>
        <taxon>Chordata</taxon>
        <taxon>Craniata</taxon>
        <taxon>Vertebrata</taxon>
        <taxon>Euteleostomi</taxon>
        <taxon>Archelosauria</taxon>
        <taxon>Archosauria</taxon>
        <taxon>Crocodylia</taxon>
        <taxon>Longirostres</taxon>
        <taxon>Crocodylidae</taxon>
        <taxon>Crocodylus</taxon>
    </lineage>
</organism>
<name>A0A7M4E0C7_CROPO</name>
<dbReference type="GO" id="GO:0009888">
    <property type="term" value="P:tissue development"/>
    <property type="evidence" value="ECO:0007669"/>
    <property type="project" value="UniProtKB-ARBA"/>
</dbReference>
<evidence type="ECO:0000256" key="1">
    <source>
        <dbReference type="ARBA" id="ARBA00004613"/>
    </source>
</evidence>
<dbReference type="SMART" id="SM00204">
    <property type="entry name" value="TGFB"/>
    <property type="match status" value="1"/>
</dbReference>
<dbReference type="InterPro" id="IPR001839">
    <property type="entry name" value="TGF-b_C"/>
</dbReference>
<feature type="region of interest" description="Disordered" evidence="11">
    <location>
        <begin position="154"/>
        <end position="178"/>
    </location>
</feature>
<dbReference type="OMA" id="DHWDFSF"/>
<proteinExistence type="inferred from homology"/>
<dbReference type="InterPro" id="IPR029034">
    <property type="entry name" value="Cystine-knot_cytokine"/>
</dbReference>
<dbReference type="PANTHER" id="PTHR11848">
    <property type="entry name" value="TGF-BETA FAMILY"/>
    <property type="match status" value="1"/>
</dbReference>
<dbReference type="InterPro" id="IPR015615">
    <property type="entry name" value="TGF-beta-rel"/>
</dbReference>
<evidence type="ECO:0000256" key="6">
    <source>
        <dbReference type="ARBA" id="ARBA00022729"/>
    </source>
</evidence>
<dbReference type="RefSeq" id="XP_019401450.1">
    <property type="nucleotide sequence ID" value="XM_019545905.1"/>
</dbReference>
<gene>
    <name evidence="14" type="primary">NODAL</name>
</gene>
<dbReference type="Gene3D" id="2.60.120.970">
    <property type="match status" value="1"/>
</dbReference>
<feature type="region of interest" description="Disordered" evidence="11">
    <location>
        <begin position="236"/>
        <end position="259"/>
    </location>
</feature>
<dbReference type="GO" id="GO:0005125">
    <property type="term" value="F:cytokine activity"/>
    <property type="evidence" value="ECO:0007669"/>
    <property type="project" value="TreeGrafter"/>
</dbReference>
<comment type="subcellular location">
    <subcellularLocation>
        <location evidence="1">Secreted</location>
    </subcellularLocation>
</comment>
<reference evidence="14" key="1">
    <citation type="submission" date="2025-08" db="UniProtKB">
        <authorList>
            <consortium name="Ensembl"/>
        </authorList>
    </citation>
    <scope>IDENTIFICATION</scope>
</reference>
<dbReference type="PROSITE" id="PS00250">
    <property type="entry name" value="TGF_BETA_1"/>
    <property type="match status" value="1"/>
</dbReference>
<dbReference type="AlphaFoldDB" id="A0A7M4E0C7"/>
<evidence type="ECO:0000256" key="5">
    <source>
        <dbReference type="ARBA" id="ARBA00022685"/>
    </source>
</evidence>
<protein>
    <submittedName>
        <fullName evidence="14">Nodal growth differentiation factor</fullName>
    </submittedName>
</protein>
<dbReference type="CTD" id="4838"/>
<keyword evidence="3" id="KW-0217">Developmental protein</keyword>
<evidence type="ECO:0000256" key="10">
    <source>
        <dbReference type="RuleBase" id="RU000354"/>
    </source>
</evidence>
<dbReference type="FunFam" id="2.10.90.10:FF:000026">
    <property type="entry name" value="Nodal homolog 3-A"/>
    <property type="match status" value="1"/>
</dbReference>
<keyword evidence="7 10" id="KW-0339">Growth factor</keyword>
<dbReference type="GO" id="GO:0005615">
    <property type="term" value="C:extracellular space"/>
    <property type="evidence" value="ECO:0007669"/>
    <property type="project" value="TreeGrafter"/>
</dbReference>
<accession>A0A7M4E0C7</accession>
<dbReference type="GO" id="GO:0008083">
    <property type="term" value="F:growth factor activity"/>
    <property type="evidence" value="ECO:0007669"/>
    <property type="project" value="UniProtKB-KW"/>
</dbReference>
<evidence type="ECO:0000256" key="12">
    <source>
        <dbReference type="SAM" id="SignalP"/>
    </source>
</evidence>
<dbReference type="PROSITE" id="PS51362">
    <property type="entry name" value="TGF_BETA_2"/>
    <property type="match status" value="1"/>
</dbReference>
<dbReference type="GO" id="GO:0007369">
    <property type="term" value="P:gastrulation"/>
    <property type="evidence" value="ECO:0007669"/>
    <property type="project" value="UniProtKB-ARBA"/>
</dbReference>
<keyword evidence="4" id="KW-0964">Secreted</keyword>
<dbReference type="Proteomes" id="UP000594220">
    <property type="component" value="Unplaced"/>
</dbReference>
<dbReference type="CDD" id="cd13759">
    <property type="entry name" value="TGF_beta_NODAL"/>
    <property type="match status" value="1"/>
</dbReference>
<dbReference type="Gene3D" id="2.10.90.10">
    <property type="entry name" value="Cystine-knot cytokines"/>
    <property type="match status" value="1"/>
</dbReference>
<evidence type="ECO:0000256" key="2">
    <source>
        <dbReference type="ARBA" id="ARBA00006656"/>
    </source>
</evidence>
<dbReference type="SUPFAM" id="SSF57501">
    <property type="entry name" value="Cystine-knot cytokines"/>
    <property type="match status" value="1"/>
</dbReference>
<keyword evidence="9" id="KW-0325">Glycoprotein</keyword>
<dbReference type="KEGG" id="cpoo:109317300"/>
<reference evidence="14" key="2">
    <citation type="submission" date="2025-09" db="UniProtKB">
        <authorList>
            <consortium name="Ensembl"/>
        </authorList>
    </citation>
    <scope>IDENTIFICATION</scope>
</reference>
<keyword evidence="8" id="KW-1015">Disulfide bond</keyword>
<feature type="compositionally biased region" description="Basic residues" evidence="11">
    <location>
        <begin position="246"/>
        <end position="259"/>
    </location>
</feature>
<dbReference type="Pfam" id="PF00019">
    <property type="entry name" value="TGF_beta"/>
    <property type="match status" value="1"/>
</dbReference>
<dbReference type="Ensembl" id="ENSCPRT00005002834.1">
    <property type="protein sequence ID" value="ENSCPRP00005002433.1"/>
    <property type="gene ID" value="ENSCPRG00005001771.1"/>
</dbReference>
<feature type="domain" description="TGF-beta family profile" evidence="13">
    <location>
        <begin position="250"/>
        <end position="379"/>
    </location>
</feature>
<dbReference type="InterPro" id="IPR017948">
    <property type="entry name" value="TGFb_CS"/>
</dbReference>
<keyword evidence="6 12" id="KW-0732">Signal</keyword>
<keyword evidence="15" id="KW-1185">Reference proteome</keyword>
<evidence type="ECO:0000256" key="3">
    <source>
        <dbReference type="ARBA" id="ARBA00022473"/>
    </source>
</evidence>